<keyword evidence="4" id="KW-1185">Reference proteome</keyword>
<feature type="transmembrane region" description="Helical" evidence="1">
    <location>
        <begin position="140"/>
        <end position="167"/>
    </location>
</feature>
<dbReference type="EMBL" id="CAKKNE010000004">
    <property type="protein sequence ID" value="CAH0373770.1"/>
    <property type="molecule type" value="Genomic_DNA"/>
</dbReference>
<dbReference type="PANTHER" id="PTHR46826">
    <property type="match status" value="1"/>
</dbReference>
<dbReference type="PANTHER" id="PTHR46826:SF1">
    <property type="entry name" value="TVP38_TMEM64 FAMILY MEMBRANE PROTEIN YDJX"/>
    <property type="match status" value="1"/>
</dbReference>
<protein>
    <recommendedName>
        <fullName evidence="2">VTT domain-containing protein</fullName>
    </recommendedName>
</protein>
<organism evidence="3 4">
    <name type="scientific">Pelagomonas calceolata</name>
    <dbReference type="NCBI Taxonomy" id="35677"/>
    <lineage>
        <taxon>Eukaryota</taxon>
        <taxon>Sar</taxon>
        <taxon>Stramenopiles</taxon>
        <taxon>Ochrophyta</taxon>
        <taxon>Pelagophyceae</taxon>
        <taxon>Pelagomonadales</taxon>
        <taxon>Pelagomonadaceae</taxon>
        <taxon>Pelagomonas</taxon>
    </lineage>
</organism>
<dbReference type="InterPro" id="IPR053240">
    <property type="entry name" value="VTT_domain"/>
</dbReference>
<gene>
    <name evidence="3" type="ORF">PECAL_4P10070</name>
</gene>
<evidence type="ECO:0000259" key="2">
    <source>
        <dbReference type="Pfam" id="PF09335"/>
    </source>
</evidence>
<keyword evidence="1" id="KW-1133">Transmembrane helix</keyword>
<dbReference type="Pfam" id="PF09335">
    <property type="entry name" value="VTT_dom"/>
    <property type="match status" value="1"/>
</dbReference>
<evidence type="ECO:0000313" key="4">
    <source>
        <dbReference type="Proteomes" id="UP000789595"/>
    </source>
</evidence>
<reference evidence="3" key="1">
    <citation type="submission" date="2021-11" db="EMBL/GenBank/DDBJ databases">
        <authorList>
            <consortium name="Genoscope - CEA"/>
            <person name="William W."/>
        </authorList>
    </citation>
    <scope>NUCLEOTIDE SEQUENCE</scope>
</reference>
<sequence>MMWAACVLLTAQALVPPPRRIARSPARRAQSAAADAAEKTWRSRRRLARAAFDARCAWDRAAAQAELEREDEEDLDVVQSTVSTTAFGVVLVALVVRFGGRAALLQVLGLDVGADQEIAQRIDEFVVWARSFSVAGFEDFGLLVGYAGAFTVAKVLCLDALTFLLAVSSGVLFGGVVKGALAATACATLGSTVAFGIARYGRPRLREKLLVLVRRDPKTRALERAVVERGFATVLVLRLAPLLPIPIGGYNYLYGATAMDLVQFVPAMFLGSVKPYAFDAYLGVVGKQVVDDVAGGGAAAPGLSDPVIIGVFAAFLAIGALSSELAGQAWREIEEASAGDDDDGEYPDGDWLDVLEARESAPWRAWDGVAARVAAREPAWSADLRARGRRARAALRAMARDELALARAEDAVVRAEEELPPREAGADEAARRRAFVGAFRVPPPAPDADAIAAAPVPPGALAELDVQQALVESLLFSFVVGRAVFDEASLVAEDDDGAER</sequence>
<accession>A0A8J2WN29</accession>
<dbReference type="OrthoDB" id="166803at2759"/>
<feature type="transmembrane region" description="Helical" evidence="1">
    <location>
        <begin position="179"/>
        <end position="198"/>
    </location>
</feature>
<keyword evidence="1" id="KW-0812">Transmembrane</keyword>
<dbReference type="Proteomes" id="UP000789595">
    <property type="component" value="Unassembled WGS sequence"/>
</dbReference>
<name>A0A8J2WN29_9STRA</name>
<evidence type="ECO:0000256" key="1">
    <source>
        <dbReference type="SAM" id="Phobius"/>
    </source>
</evidence>
<proteinExistence type="predicted"/>
<dbReference type="AlphaFoldDB" id="A0A8J2WN29"/>
<comment type="caution">
    <text evidence="3">The sequence shown here is derived from an EMBL/GenBank/DDBJ whole genome shotgun (WGS) entry which is preliminary data.</text>
</comment>
<keyword evidence="1" id="KW-0472">Membrane</keyword>
<evidence type="ECO:0000313" key="3">
    <source>
        <dbReference type="EMBL" id="CAH0373770.1"/>
    </source>
</evidence>
<feature type="domain" description="VTT" evidence="2">
    <location>
        <begin position="164"/>
        <end position="283"/>
    </location>
</feature>
<dbReference type="InterPro" id="IPR032816">
    <property type="entry name" value="VTT_dom"/>
</dbReference>